<dbReference type="InterPro" id="IPR041377">
    <property type="entry name" value="P2_N"/>
</dbReference>
<evidence type="ECO:0000313" key="4">
    <source>
        <dbReference type="Proteomes" id="UP000663992"/>
    </source>
</evidence>
<keyword evidence="4" id="KW-1185">Reference proteome</keyword>
<dbReference type="Pfam" id="PF25513">
    <property type="entry name" value="P2_C"/>
    <property type="match status" value="1"/>
</dbReference>
<dbReference type="Gene3D" id="2.60.120.730">
    <property type="match status" value="2"/>
</dbReference>
<proteinExistence type="predicted"/>
<evidence type="ECO:0000259" key="1">
    <source>
        <dbReference type="Pfam" id="PF18628"/>
    </source>
</evidence>
<dbReference type="Pfam" id="PF18628">
    <property type="entry name" value="P2_N"/>
    <property type="match status" value="1"/>
</dbReference>
<dbReference type="EMBL" id="JAFKCS010000010">
    <property type="protein sequence ID" value="MBN7820523.1"/>
    <property type="molecule type" value="Genomic_DNA"/>
</dbReference>
<sequence>MNLLDLAINGYKPTPIELDAFATVKKNQRNQMKVTTGPTFQNMELVTNITDPALIETVQVELNGTMIVDVTGTELKMIEGYTKRNRANGRYVIPFCRTEAKTLDGARTGELVTLPTDNITVYVKLGDTGVTEPEMRARALVTPAQSVRVFIPKLDSVNINASTTGMNRFSWDNRSPNLHIRRLHFYRADMTRLEVWRDDLRVFEASDVDNAADLAEGNDNAPQAGIFHFDPAHMGYQLQGLFATIARKSLEFRYWAGSTGNVKVLRETIEQVAPIGQAA</sequence>
<accession>A0ABS3CTS5</accession>
<dbReference type="Proteomes" id="UP000663992">
    <property type="component" value="Unassembled WGS sequence"/>
</dbReference>
<dbReference type="RefSeq" id="WP_206594362.1">
    <property type="nucleotide sequence ID" value="NZ_JAFKCS010000010.1"/>
</dbReference>
<feature type="domain" description="Viral coat protein P2 N-terminal" evidence="1">
    <location>
        <begin position="15"/>
        <end position="141"/>
    </location>
</feature>
<reference evidence="3 4" key="1">
    <citation type="submission" date="2021-03" db="EMBL/GenBank/DDBJ databases">
        <title>novel species isolated from a fishpond in China.</title>
        <authorList>
            <person name="Lu H."/>
            <person name="Cai Z."/>
        </authorList>
    </citation>
    <scope>NUCLEOTIDE SEQUENCE [LARGE SCALE GENOMIC DNA]</scope>
    <source>
        <strain evidence="3 4">Y57</strain>
    </source>
</reference>
<gene>
    <name evidence="3" type="ORF">J0A65_11645</name>
</gene>
<evidence type="ECO:0008006" key="5">
    <source>
        <dbReference type="Google" id="ProtNLM"/>
    </source>
</evidence>
<comment type="caution">
    <text evidence="3">The sequence shown here is derived from an EMBL/GenBank/DDBJ whole genome shotgun (WGS) entry which is preliminary data.</text>
</comment>
<feature type="domain" description="Viral coat protein P2 C-terminal" evidence="2">
    <location>
        <begin position="151"/>
        <end position="272"/>
    </location>
</feature>
<dbReference type="InterPro" id="IPR053751">
    <property type="entry name" value="Viral_Major_Capsid_sf"/>
</dbReference>
<organism evidence="3 4">
    <name type="scientific">Bowmanella yangjiangensis</name>
    <dbReference type="NCBI Taxonomy" id="2811230"/>
    <lineage>
        <taxon>Bacteria</taxon>
        <taxon>Pseudomonadati</taxon>
        <taxon>Pseudomonadota</taxon>
        <taxon>Gammaproteobacteria</taxon>
        <taxon>Alteromonadales</taxon>
        <taxon>Alteromonadaceae</taxon>
        <taxon>Bowmanella</taxon>
    </lineage>
</organism>
<name>A0ABS3CTS5_9ALTE</name>
<evidence type="ECO:0000259" key="2">
    <source>
        <dbReference type="Pfam" id="PF25513"/>
    </source>
</evidence>
<protein>
    <recommendedName>
        <fullName evidence="5">Viral coat protein P2 N-terminal domain-containing protein</fullName>
    </recommendedName>
</protein>
<evidence type="ECO:0000313" key="3">
    <source>
        <dbReference type="EMBL" id="MBN7820523.1"/>
    </source>
</evidence>
<dbReference type="InterPro" id="IPR057915">
    <property type="entry name" value="P2_C"/>
</dbReference>